<comment type="caution">
    <text evidence="1">The sequence shown here is derived from an EMBL/GenBank/DDBJ whole genome shotgun (WGS) entry which is preliminary data.</text>
</comment>
<accession>A0ABW2NQY3</accession>
<organism evidence="1 2">
    <name type="scientific">Fictibacillus iocasae</name>
    <dbReference type="NCBI Taxonomy" id="2715437"/>
    <lineage>
        <taxon>Bacteria</taxon>
        <taxon>Bacillati</taxon>
        <taxon>Bacillota</taxon>
        <taxon>Bacilli</taxon>
        <taxon>Bacillales</taxon>
        <taxon>Fictibacillaceae</taxon>
        <taxon>Fictibacillus</taxon>
    </lineage>
</organism>
<proteinExistence type="predicted"/>
<dbReference type="RefSeq" id="WP_379749136.1">
    <property type="nucleotide sequence ID" value="NZ_JBHTCP010000015.1"/>
</dbReference>
<gene>
    <name evidence="1" type="ORF">ACFQPF_09915</name>
</gene>
<sequence>MFEYGLTEKRNKIDFKNYVDWKAQIRKHIYLNSSDADIFRGTVGDERDIFYSVEGKGKGIWGLRSAANKQKDT</sequence>
<evidence type="ECO:0000313" key="1">
    <source>
        <dbReference type="EMBL" id="MFC7371996.1"/>
    </source>
</evidence>
<protein>
    <submittedName>
        <fullName evidence="1">Uncharacterized protein</fullName>
    </submittedName>
</protein>
<evidence type="ECO:0000313" key="2">
    <source>
        <dbReference type="Proteomes" id="UP001596549"/>
    </source>
</evidence>
<dbReference type="Proteomes" id="UP001596549">
    <property type="component" value="Unassembled WGS sequence"/>
</dbReference>
<keyword evidence="2" id="KW-1185">Reference proteome</keyword>
<dbReference type="EMBL" id="JBHTCP010000015">
    <property type="protein sequence ID" value="MFC7371996.1"/>
    <property type="molecule type" value="Genomic_DNA"/>
</dbReference>
<reference evidence="2" key="1">
    <citation type="journal article" date="2019" name="Int. J. Syst. Evol. Microbiol.">
        <title>The Global Catalogue of Microorganisms (GCM) 10K type strain sequencing project: providing services to taxonomists for standard genome sequencing and annotation.</title>
        <authorList>
            <consortium name="The Broad Institute Genomics Platform"/>
            <consortium name="The Broad Institute Genome Sequencing Center for Infectious Disease"/>
            <person name="Wu L."/>
            <person name="Ma J."/>
        </authorList>
    </citation>
    <scope>NUCLEOTIDE SEQUENCE [LARGE SCALE GENOMIC DNA]</scope>
    <source>
        <strain evidence="2">NBRC 106396</strain>
    </source>
</reference>
<name>A0ABW2NQY3_9BACL</name>